<keyword evidence="1" id="KW-0472">Membrane</keyword>
<feature type="transmembrane region" description="Helical" evidence="1">
    <location>
        <begin position="200"/>
        <end position="222"/>
    </location>
</feature>
<dbReference type="Proteomes" id="UP001205740">
    <property type="component" value="Unassembled WGS sequence"/>
</dbReference>
<feature type="transmembrane region" description="Helical" evidence="1">
    <location>
        <begin position="130"/>
        <end position="149"/>
    </location>
</feature>
<feature type="transmembrane region" description="Helical" evidence="1">
    <location>
        <begin position="300"/>
        <end position="322"/>
    </location>
</feature>
<name>A0ABT1GXD5_9NOCA</name>
<reference evidence="2 3" key="1">
    <citation type="submission" date="2022-06" db="EMBL/GenBank/DDBJ databases">
        <title>Genomic Encyclopedia of Archaeal and Bacterial Type Strains, Phase II (KMG-II): from individual species to whole genera.</title>
        <authorList>
            <person name="Goeker M."/>
        </authorList>
    </citation>
    <scope>NUCLEOTIDE SEQUENCE [LARGE SCALE GENOMIC DNA]</scope>
    <source>
        <strain evidence="2 3">DSM 45037</strain>
    </source>
</reference>
<feature type="transmembrane region" description="Helical" evidence="1">
    <location>
        <begin position="161"/>
        <end position="188"/>
    </location>
</feature>
<dbReference type="EMBL" id="JAMTCG010000002">
    <property type="protein sequence ID" value="MCP2159644.1"/>
    <property type="molecule type" value="Genomic_DNA"/>
</dbReference>
<organism evidence="2 3">
    <name type="scientific">Williamsia serinedens</name>
    <dbReference type="NCBI Taxonomy" id="391736"/>
    <lineage>
        <taxon>Bacteria</taxon>
        <taxon>Bacillati</taxon>
        <taxon>Actinomycetota</taxon>
        <taxon>Actinomycetes</taxon>
        <taxon>Mycobacteriales</taxon>
        <taxon>Nocardiaceae</taxon>
        <taxon>Williamsia</taxon>
    </lineage>
</organism>
<feature type="transmembrane region" description="Helical" evidence="1">
    <location>
        <begin position="342"/>
        <end position="362"/>
    </location>
</feature>
<keyword evidence="1" id="KW-1133">Transmembrane helix</keyword>
<keyword evidence="3" id="KW-1185">Reference proteome</keyword>
<evidence type="ECO:0000313" key="3">
    <source>
        <dbReference type="Proteomes" id="UP001205740"/>
    </source>
</evidence>
<comment type="caution">
    <text evidence="2">The sequence shown here is derived from an EMBL/GenBank/DDBJ whole genome shotgun (WGS) entry which is preliminary data.</text>
</comment>
<feature type="transmembrane region" description="Helical" evidence="1">
    <location>
        <begin position="234"/>
        <end position="254"/>
    </location>
</feature>
<feature type="transmembrane region" description="Helical" evidence="1">
    <location>
        <begin position="7"/>
        <end position="26"/>
    </location>
</feature>
<feature type="transmembrane region" description="Helical" evidence="1">
    <location>
        <begin position="100"/>
        <end position="118"/>
    </location>
</feature>
<evidence type="ECO:0000256" key="1">
    <source>
        <dbReference type="SAM" id="Phobius"/>
    </source>
</evidence>
<evidence type="ECO:0008006" key="4">
    <source>
        <dbReference type="Google" id="ProtNLM"/>
    </source>
</evidence>
<proteinExistence type="predicted"/>
<feature type="transmembrane region" description="Helical" evidence="1">
    <location>
        <begin position="266"/>
        <end position="288"/>
    </location>
</feature>
<feature type="transmembrane region" description="Helical" evidence="1">
    <location>
        <begin position="63"/>
        <end position="88"/>
    </location>
</feature>
<gene>
    <name evidence="2" type="ORF">LX12_000823</name>
</gene>
<accession>A0ABT1GXD5</accession>
<keyword evidence="1" id="KW-0812">Transmembrane</keyword>
<feature type="transmembrane region" description="Helical" evidence="1">
    <location>
        <begin position="369"/>
        <end position="389"/>
    </location>
</feature>
<evidence type="ECO:0000313" key="2">
    <source>
        <dbReference type="EMBL" id="MCP2159644.1"/>
    </source>
</evidence>
<protein>
    <recommendedName>
        <fullName evidence="4">Membrane protein YfhO</fullName>
    </recommendedName>
</protein>
<sequence length="585" mass="59555">MGRRGAGAAIWTSSVVLSAAVVAPLWSGEYLLYRDAVSTPRSHVTDSALGLGDLPARAVPQDWAVAVLSQVVDGGLVVVGLMTLALVLAGVGAGRLAQRLLPATGTPGALAAVAVAIWNPFVAERLLQGQWSLLIGLAALCWVALAGLDARARGGSSWVRLAAWCAVGAFTPTGGLFVAVIVVAVVVVPTVLQRRARPTLVAVGVVVLANLPWLVASLLTTAPATSDAGAVDLFAARAEPGLGTLVTLAGLGGIWNADAVPGSRTIGWAGVATACLLVVVATGVPVLLRRRRRLPLIRELSAVGVVAVVLCALAATGPGRSVLGGLVDTVPGAGLLRDTSKFVALAVPVYAVAAAAAVQLIGRWVPRGAAAGAAILLVVAPLPDLAWGVGGDVRTVRYPADWTVVADEIPAGSGDVVTVPTGTNRRYDVTGGAVSLDPASRLLRVPVVAGGALVVDGRTVDAPPPTSRAARADRIVTDGGTAADLARLGVGWVLVESQYTAAPPGTMLMTKPGVCSVTVPVTGLECVHDGPDLALLRVPDPTVVRASGIDRTTTWAAHLAWLATIVVGIATATRRRLIQWRDARP</sequence>
<dbReference type="RefSeq" id="WP_253653270.1">
    <property type="nucleotide sequence ID" value="NZ_BAAAOE010000001.1"/>
</dbReference>